<dbReference type="EMBL" id="CP003969">
    <property type="protein sequence ID" value="AGP33375.1"/>
    <property type="molecule type" value="Genomic_DNA"/>
</dbReference>
<name>S4XNM8_SORCE</name>
<proteinExistence type="predicted"/>
<accession>S4XNM8</accession>
<protein>
    <submittedName>
        <fullName evidence="1">Uncharacterized protein</fullName>
    </submittedName>
</protein>
<evidence type="ECO:0000313" key="1">
    <source>
        <dbReference type="EMBL" id="AGP33375.1"/>
    </source>
</evidence>
<reference evidence="1 2" key="1">
    <citation type="journal article" date="2013" name="Sci. Rep.">
        <title>Extraordinary expansion of a Sorangium cellulosum genome from an alkaline milieu.</title>
        <authorList>
            <person name="Han K."/>
            <person name="Li Z.F."/>
            <person name="Peng R."/>
            <person name="Zhu L.P."/>
            <person name="Zhou T."/>
            <person name="Wang L.G."/>
            <person name="Li S.G."/>
            <person name="Zhang X.B."/>
            <person name="Hu W."/>
            <person name="Wu Z.H."/>
            <person name="Qin N."/>
            <person name="Li Y.Z."/>
        </authorList>
    </citation>
    <scope>NUCLEOTIDE SEQUENCE [LARGE SCALE GENOMIC DNA]</scope>
    <source>
        <strain evidence="1 2">So0157-2</strain>
    </source>
</reference>
<dbReference type="Proteomes" id="UP000014803">
    <property type="component" value="Chromosome"/>
</dbReference>
<dbReference type="HOGENOM" id="CLU_3205385_0_0_7"/>
<organism evidence="1 2">
    <name type="scientific">Sorangium cellulosum So0157-2</name>
    <dbReference type="NCBI Taxonomy" id="1254432"/>
    <lineage>
        <taxon>Bacteria</taxon>
        <taxon>Pseudomonadati</taxon>
        <taxon>Myxococcota</taxon>
        <taxon>Polyangia</taxon>
        <taxon>Polyangiales</taxon>
        <taxon>Polyangiaceae</taxon>
        <taxon>Sorangium</taxon>
    </lineage>
</organism>
<gene>
    <name evidence="1" type="ORF">SCE1572_01915</name>
</gene>
<evidence type="ECO:0000313" key="2">
    <source>
        <dbReference type="Proteomes" id="UP000014803"/>
    </source>
</evidence>
<sequence>MVIAVLPPSISGMGGEAPPEATAIPLTAIVAPSTDAVGVTSIEAI</sequence>
<dbReference type="AlphaFoldDB" id="S4XNM8"/>
<dbReference type="KEGG" id="scu:SCE1572_01915"/>